<protein>
    <submittedName>
        <fullName evidence="1">Uncharacterized protein</fullName>
    </submittedName>
</protein>
<reference evidence="1 2" key="1">
    <citation type="journal article" date="2016" name="Front. Microbiol.">
        <title>Single-Cell (Meta-)Genomics of a Dimorphic Candidatus Thiomargarita nelsonii Reveals Genomic Plasticity.</title>
        <authorList>
            <person name="Flood B.E."/>
            <person name="Fliss P."/>
            <person name="Jones D.S."/>
            <person name="Dick G.J."/>
            <person name="Jain S."/>
            <person name="Kaster A.K."/>
            <person name="Winkel M."/>
            <person name="Mussmann M."/>
            <person name="Bailey J."/>
        </authorList>
    </citation>
    <scope>NUCLEOTIDE SEQUENCE [LARGE SCALE GENOMIC DNA]</scope>
    <source>
        <strain evidence="1">Hydrate Ridge</strain>
    </source>
</reference>
<evidence type="ECO:0000313" key="2">
    <source>
        <dbReference type="Proteomes" id="UP000030428"/>
    </source>
</evidence>
<name>A0A0A6PB20_9GAMM</name>
<dbReference type="AlphaFoldDB" id="A0A0A6PB20"/>
<dbReference type="Proteomes" id="UP000030428">
    <property type="component" value="Unassembled WGS sequence"/>
</dbReference>
<organism evidence="1 2">
    <name type="scientific">Candidatus Thiomargarita nelsonii</name>
    <dbReference type="NCBI Taxonomy" id="1003181"/>
    <lineage>
        <taxon>Bacteria</taxon>
        <taxon>Pseudomonadati</taxon>
        <taxon>Pseudomonadota</taxon>
        <taxon>Gammaproteobacteria</taxon>
        <taxon>Thiotrichales</taxon>
        <taxon>Thiotrichaceae</taxon>
        <taxon>Thiomargarita</taxon>
    </lineage>
</organism>
<keyword evidence="2" id="KW-1185">Reference proteome</keyword>
<comment type="caution">
    <text evidence="1">The sequence shown here is derived from an EMBL/GenBank/DDBJ whole genome shotgun (WGS) entry which is preliminary data.</text>
</comment>
<sequence length="80" mass="9018">MRRLGVPDNANGRILIQNHFDGVVNDPNNIIKTWTNKNSQFEIRESLFSGPGGFAKFESAWEIMSDGSRRFTTVIIKGGY</sequence>
<proteinExistence type="predicted"/>
<gene>
    <name evidence="1" type="ORF">PN36_34285</name>
</gene>
<evidence type="ECO:0000313" key="1">
    <source>
        <dbReference type="EMBL" id="KHD11289.1"/>
    </source>
</evidence>
<dbReference type="EMBL" id="JSZA02000380">
    <property type="protein sequence ID" value="KHD11289.1"/>
    <property type="molecule type" value="Genomic_DNA"/>
</dbReference>
<accession>A0A0A6PB20</accession>